<evidence type="ECO:0000259" key="3">
    <source>
        <dbReference type="Pfam" id="PF13505"/>
    </source>
</evidence>
<evidence type="ECO:0000313" key="5">
    <source>
        <dbReference type="Proteomes" id="UP000283734"/>
    </source>
</evidence>
<dbReference type="EMBL" id="QYYA01000003">
    <property type="protein sequence ID" value="RJG17362.1"/>
    <property type="molecule type" value="Genomic_DNA"/>
</dbReference>
<evidence type="ECO:0000256" key="1">
    <source>
        <dbReference type="ARBA" id="ARBA00022729"/>
    </source>
</evidence>
<dbReference type="SUPFAM" id="SSF56925">
    <property type="entry name" value="OMPA-like"/>
    <property type="match status" value="1"/>
</dbReference>
<name>A0A418XX30_9GAMM</name>
<keyword evidence="5" id="KW-1185">Reference proteome</keyword>
<reference evidence="4 5" key="1">
    <citation type="submission" date="2018-09" db="EMBL/GenBank/DDBJ databases">
        <title>Alcanivorax profundi sp. nov., isolated from 1000 m-depth seawater of the Mariana Trench.</title>
        <authorList>
            <person name="Liu J."/>
        </authorList>
    </citation>
    <scope>NUCLEOTIDE SEQUENCE [LARGE SCALE GENOMIC DNA]</scope>
    <source>
        <strain evidence="4 5">MTEO17</strain>
    </source>
</reference>
<evidence type="ECO:0000313" key="4">
    <source>
        <dbReference type="EMBL" id="RJG17362.1"/>
    </source>
</evidence>
<proteinExistence type="predicted"/>
<protein>
    <submittedName>
        <fullName evidence="4">Porin family protein</fullName>
    </submittedName>
</protein>
<dbReference type="RefSeq" id="WP_119918148.1">
    <property type="nucleotide sequence ID" value="NZ_QYYA01000003.1"/>
</dbReference>
<feature type="chain" id="PRO_5019053151" evidence="2">
    <location>
        <begin position="23"/>
        <end position="170"/>
    </location>
</feature>
<feature type="domain" description="Outer membrane protein beta-barrel" evidence="3">
    <location>
        <begin position="9"/>
        <end position="170"/>
    </location>
</feature>
<dbReference type="Proteomes" id="UP000283734">
    <property type="component" value="Unassembled WGS sequence"/>
</dbReference>
<sequence>MKRLQQLIAGVALCSLAPLSTAGVYIGAGLYNTAVDEEVENVKFDDDNTTGGLFLGWRPIELVGVEVGYYDFGEIEGEYNTKVEGGAVTFAGLLSFELGPVGLYGKGGIANTDFDVKHPLGDDDDSSTDAFGGLGATVDIMDKLYVYAEYMRFDNELNVDMFGAGLRFQF</sequence>
<dbReference type="InterPro" id="IPR011250">
    <property type="entry name" value="OMP/PagP_B-barrel"/>
</dbReference>
<evidence type="ECO:0000256" key="2">
    <source>
        <dbReference type="SAM" id="SignalP"/>
    </source>
</evidence>
<accession>A0A418XX30</accession>
<gene>
    <name evidence="4" type="ORF">D4A39_11605</name>
</gene>
<feature type="signal peptide" evidence="2">
    <location>
        <begin position="1"/>
        <end position="22"/>
    </location>
</feature>
<dbReference type="OrthoDB" id="5786186at2"/>
<organism evidence="4 5">
    <name type="scientific">Alcanivorax profundi</name>
    <dbReference type="NCBI Taxonomy" id="2338368"/>
    <lineage>
        <taxon>Bacteria</taxon>
        <taxon>Pseudomonadati</taxon>
        <taxon>Pseudomonadota</taxon>
        <taxon>Gammaproteobacteria</taxon>
        <taxon>Oceanospirillales</taxon>
        <taxon>Alcanivoracaceae</taxon>
        <taxon>Alcanivorax</taxon>
    </lineage>
</organism>
<dbReference type="InterPro" id="IPR027385">
    <property type="entry name" value="Beta-barrel_OMP"/>
</dbReference>
<comment type="caution">
    <text evidence="4">The sequence shown here is derived from an EMBL/GenBank/DDBJ whole genome shotgun (WGS) entry which is preliminary data.</text>
</comment>
<dbReference type="Gene3D" id="2.40.160.20">
    <property type="match status" value="1"/>
</dbReference>
<keyword evidence="1 2" id="KW-0732">Signal</keyword>
<dbReference type="Pfam" id="PF13505">
    <property type="entry name" value="OMP_b-brl"/>
    <property type="match status" value="1"/>
</dbReference>
<dbReference type="AlphaFoldDB" id="A0A418XX30"/>